<dbReference type="SUPFAM" id="SSF160467">
    <property type="entry name" value="PH0987 N-terminal domain-like"/>
    <property type="match status" value="1"/>
</dbReference>
<name>A0A8H3YE58_9TREE</name>
<comment type="cofactor">
    <cofactor evidence="1">
        <name>biotin</name>
        <dbReference type="ChEBI" id="CHEBI:57586"/>
    </cofactor>
</comment>
<dbReference type="Gene3D" id="2.40.50.100">
    <property type="match status" value="1"/>
</dbReference>
<dbReference type="PROSITE" id="PS00866">
    <property type="entry name" value="CPSASE_1"/>
    <property type="match status" value="1"/>
</dbReference>
<dbReference type="InterPro" id="IPR029000">
    <property type="entry name" value="Cyclophilin-like_dom_sf"/>
</dbReference>
<keyword evidence="4" id="KW-0378">Hydrolase</keyword>
<feature type="domain" description="Lipoyl-binding" evidence="8">
    <location>
        <begin position="1163"/>
        <end position="1242"/>
    </location>
</feature>
<evidence type="ECO:0000259" key="8">
    <source>
        <dbReference type="PROSITE" id="PS50968"/>
    </source>
</evidence>
<dbReference type="PROSITE" id="PS50968">
    <property type="entry name" value="BIOTINYL_LIPOYL"/>
    <property type="match status" value="1"/>
</dbReference>
<dbReference type="InterPro" id="IPR011054">
    <property type="entry name" value="Rudment_hybrid_motif"/>
</dbReference>
<dbReference type="SUPFAM" id="SSF51230">
    <property type="entry name" value="Single hybrid motif"/>
    <property type="match status" value="1"/>
</dbReference>
<dbReference type="Proteomes" id="UP000620104">
    <property type="component" value="Unassembled WGS sequence"/>
</dbReference>
<dbReference type="SUPFAM" id="SSF52440">
    <property type="entry name" value="PreATP-grasp domain"/>
    <property type="match status" value="1"/>
</dbReference>
<dbReference type="CDD" id="cd06850">
    <property type="entry name" value="biotinyl_domain"/>
    <property type="match status" value="1"/>
</dbReference>
<comment type="caution">
    <text evidence="11">The sequence shown here is derived from an EMBL/GenBank/DDBJ whole genome shotgun (WGS) entry which is preliminary data.</text>
</comment>
<evidence type="ECO:0000256" key="1">
    <source>
        <dbReference type="ARBA" id="ARBA00001953"/>
    </source>
</evidence>
<dbReference type="PROSITE" id="PS00867">
    <property type="entry name" value="CPSASE_2"/>
    <property type="match status" value="1"/>
</dbReference>
<keyword evidence="3 7" id="KW-0547">Nucleotide-binding</keyword>
<accession>A0A8H3YE58</accession>
<dbReference type="GO" id="GO:0046872">
    <property type="term" value="F:metal ion binding"/>
    <property type="evidence" value="ECO:0007669"/>
    <property type="project" value="InterPro"/>
</dbReference>
<dbReference type="PROSITE" id="PS50979">
    <property type="entry name" value="BC"/>
    <property type="match status" value="1"/>
</dbReference>
<dbReference type="GO" id="GO:0016787">
    <property type="term" value="F:hydrolase activity"/>
    <property type="evidence" value="ECO:0007669"/>
    <property type="project" value="UniProtKB-KW"/>
</dbReference>
<dbReference type="PANTHER" id="PTHR18866:SF128">
    <property type="entry name" value="UREA AMIDOLYASE"/>
    <property type="match status" value="1"/>
</dbReference>
<dbReference type="SUPFAM" id="SSF50891">
    <property type="entry name" value="Cyclophilin-like"/>
    <property type="match status" value="2"/>
</dbReference>
<dbReference type="FunFam" id="3.30.1490.20:FF:000003">
    <property type="entry name" value="acetyl-CoA carboxylase isoform X1"/>
    <property type="match status" value="1"/>
</dbReference>
<dbReference type="PROSITE" id="PS00188">
    <property type="entry name" value="BIOTIN"/>
    <property type="match status" value="1"/>
</dbReference>
<dbReference type="AlphaFoldDB" id="A0A8H3YE58"/>
<evidence type="ECO:0000256" key="5">
    <source>
        <dbReference type="ARBA" id="ARBA00022840"/>
    </source>
</evidence>
<dbReference type="SMART" id="SM00796">
    <property type="entry name" value="AHS1"/>
    <property type="match status" value="1"/>
</dbReference>
<organism evidence="11 12">
    <name type="scientific">Naganishia liquefaciens</name>
    <dbReference type="NCBI Taxonomy" id="104408"/>
    <lineage>
        <taxon>Eukaryota</taxon>
        <taxon>Fungi</taxon>
        <taxon>Dikarya</taxon>
        <taxon>Basidiomycota</taxon>
        <taxon>Agaricomycotina</taxon>
        <taxon>Tremellomycetes</taxon>
        <taxon>Filobasidiales</taxon>
        <taxon>Filobasidiaceae</taxon>
        <taxon>Naganishia</taxon>
    </lineage>
</organism>
<dbReference type="GO" id="GO:0005524">
    <property type="term" value="F:ATP binding"/>
    <property type="evidence" value="ECO:0007669"/>
    <property type="project" value="UniProtKB-UniRule"/>
</dbReference>
<evidence type="ECO:0000256" key="6">
    <source>
        <dbReference type="ARBA" id="ARBA00023267"/>
    </source>
</evidence>
<dbReference type="InterPro" id="IPR011761">
    <property type="entry name" value="ATP-grasp"/>
</dbReference>
<dbReference type="GO" id="GO:0016874">
    <property type="term" value="F:ligase activity"/>
    <property type="evidence" value="ECO:0007669"/>
    <property type="project" value="UniProtKB-KW"/>
</dbReference>
<dbReference type="Pfam" id="PF02785">
    <property type="entry name" value="Biotin_carb_C"/>
    <property type="match status" value="1"/>
</dbReference>
<gene>
    <name evidence="11" type="ORF">NliqN6_1329</name>
</gene>
<dbReference type="InterPro" id="IPR050856">
    <property type="entry name" value="Biotin_carboxylase_complex"/>
</dbReference>
<reference evidence="11" key="1">
    <citation type="submission" date="2020-07" db="EMBL/GenBank/DDBJ databases">
        <title>Draft Genome Sequence of a Deep-Sea Yeast, Naganishia (Cryptococcus) liquefaciens strain N6.</title>
        <authorList>
            <person name="Han Y.W."/>
            <person name="Kajitani R."/>
            <person name="Morimoto H."/>
            <person name="Parhat M."/>
            <person name="Tsubouchi H."/>
            <person name="Bakenova O."/>
            <person name="Ogata M."/>
            <person name="Argunhan B."/>
            <person name="Aoki R."/>
            <person name="Kajiwara S."/>
            <person name="Itoh T."/>
            <person name="Iwasaki H."/>
        </authorList>
    </citation>
    <scope>NUCLEOTIDE SEQUENCE</scope>
    <source>
        <strain evidence="11">N6</strain>
    </source>
</reference>
<dbReference type="Pfam" id="PF00364">
    <property type="entry name" value="Biotin_lipoyl"/>
    <property type="match status" value="1"/>
</dbReference>
<evidence type="ECO:0000256" key="4">
    <source>
        <dbReference type="ARBA" id="ARBA00022801"/>
    </source>
</evidence>
<dbReference type="PROSITE" id="PS50975">
    <property type="entry name" value="ATP_GRASP"/>
    <property type="match status" value="1"/>
</dbReference>
<dbReference type="InterPro" id="IPR011764">
    <property type="entry name" value="Biotin_carboxylation_dom"/>
</dbReference>
<evidence type="ECO:0000256" key="3">
    <source>
        <dbReference type="ARBA" id="ARBA00022741"/>
    </source>
</evidence>
<dbReference type="Pfam" id="PF02626">
    <property type="entry name" value="CT_A_B"/>
    <property type="match status" value="1"/>
</dbReference>
<feature type="domain" description="ATP-grasp" evidence="9">
    <location>
        <begin position="127"/>
        <end position="326"/>
    </location>
</feature>
<sequence length="1243" mass="135514">MSIIDGFQAVRKVLIANRGEIACRIIKSCRQLGLVSIAIYSQADRSSLHVREADEAHLLPGKDQEAYIDGEQVLAIAKKAGANAVVPGYGFLSENAEFAEMVEEAGLVWVGPSADVIRQFGLKHTARELAIAAGVPVVQGTDLLTSAEDALQAAERIGYPVMLKATAGGGGMGLQICQSASEIRSAFQSVLDRGSSLFKNSSMFMEKYVAKSRHVEVQVFGNAQGAAVHFNERECSVQRRHQKVVEECPSPFVERTPGLREKMTSCAVELAKSVKYGSAGTVEFLVDDLTGEFYFLEVNTRLQVEHGITEQCHSVDLVSLMLEQAEMQARSPGGGLDIERLKQLQKPAPEGYAIEARVYAEIPSRNFAPSPGLLQNIEWYKAPGVRVDTWVTSGTHISPFYDPMIAKVIVYDAQSHNNAVEKMMAALTKSKVQGCPTNIQYLGAIVDSKAFRKGDTTTAFLSSEEFKSEYRPCTIDVVSAGTYTTIQDLPARLGVGHGIPEAGPMDPLSFRLANILVGNSEGTEGLEVTLMGPELKFNVAGVIAVTGAVCEVYVDSKPVDMYTKIVVPAGARLKVGKATAGCRTYIAVKGGLPGIPLYLGSKSTTSTLGLGGYQGRQLAPNDSLDLDLKSAEWASEQTHATIPAHLRLDAFFEKDWTLYVMPGPHDEPEFVTEDDRKKLYETRWKISHNATRSGYRLLGPRLDWAPVTDFKESGSHGSNIIDEPYVLGSLNFNGDDGVLLPLDAPMAGGLATTTTVVRSDLWRMGQCRPGDTILFKRIDWDSALAIRQRTESFIQDVQAIVSGKMDPSTVKALDISVGDYWDETILHEIAADEDKGTVQVKFRQGGDCSIQVTYGPMTADVMTRSHIQQVTARLEADAFDGFVAVTNTTRAYNVQFDPLRITQKDLLRRLIALEQTVAANLEPLPSRIFRFPILLDDPVSKAAVADYAATVRDSAVYLPSNMEYIAKANGVKDAATAAKSLVACPQLVVEVSFLAGTPLLLPLDPRLIYVAQKYNPVRAFTPEGTVGLGGPLLVIYPMASPGGYQFCGRTIAAWDAYAVKPGFTKPWLLNNFDQVQFYEVNQEEFDKCYEDFKTGRHHFEMEETAFDPAAHKEFLSSIEAETKQFMTGRNAAGKAEGERENVLLQQWRERKAAEAIAESENAVETDGVTLLDLVSPLTASLWKVLVAVGDTVKNGQTLAILEAMKMEIPVRADESMDGCIVAKIQGKTGGLFEPGQTIMSVRA</sequence>
<keyword evidence="12" id="KW-1185">Reference proteome</keyword>
<dbReference type="Gene3D" id="3.30.1360.40">
    <property type="match status" value="1"/>
</dbReference>
<evidence type="ECO:0000313" key="11">
    <source>
        <dbReference type="EMBL" id="GHJ84927.1"/>
    </source>
</evidence>
<dbReference type="InterPro" id="IPR016185">
    <property type="entry name" value="PreATP-grasp_dom_sf"/>
</dbReference>
<dbReference type="InterPro" id="IPR001882">
    <property type="entry name" value="Biotin_BS"/>
</dbReference>
<evidence type="ECO:0000313" key="12">
    <source>
        <dbReference type="Proteomes" id="UP000620104"/>
    </source>
</evidence>
<dbReference type="SUPFAM" id="SSF51246">
    <property type="entry name" value="Rudiment single hybrid motif"/>
    <property type="match status" value="1"/>
</dbReference>
<dbReference type="Pfam" id="PF02786">
    <property type="entry name" value="CPSase_L_D2"/>
    <property type="match status" value="1"/>
</dbReference>
<dbReference type="InterPro" id="IPR005479">
    <property type="entry name" value="CPAse_ATP-bd"/>
</dbReference>
<evidence type="ECO:0000259" key="9">
    <source>
        <dbReference type="PROSITE" id="PS50975"/>
    </source>
</evidence>
<evidence type="ECO:0000256" key="2">
    <source>
        <dbReference type="ARBA" id="ARBA00022598"/>
    </source>
</evidence>
<dbReference type="InterPro" id="IPR005482">
    <property type="entry name" value="Biotin_COase_C"/>
</dbReference>
<dbReference type="InterPro" id="IPR000089">
    <property type="entry name" value="Biotin_lipoyl"/>
</dbReference>
<dbReference type="PANTHER" id="PTHR18866">
    <property type="entry name" value="CARBOXYLASE:PYRUVATE/ACETYL-COA/PROPIONYL-COA CARBOXYLASE"/>
    <property type="match status" value="1"/>
</dbReference>
<dbReference type="SMART" id="SM00797">
    <property type="entry name" value="AHS2"/>
    <property type="match status" value="1"/>
</dbReference>
<dbReference type="Gene3D" id="2.40.100.10">
    <property type="entry name" value="Cyclophilin-like"/>
    <property type="match status" value="2"/>
</dbReference>
<dbReference type="SMART" id="SM00878">
    <property type="entry name" value="Biotin_carb_C"/>
    <property type="match status" value="1"/>
</dbReference>
<dbReference type="InterPro" id="IPR005481">
    <property type="entry name" value="BC-like_N"/>
</dbReference>
<dbReference type="InterPro" id="IPR003833">
    <property type="entry name" value="CT_C_D"/>
</dbReference>
<dbReference type="FunFam" id="3.40.50.20:FF:000010">
    <property type="entry name" value="Propionyl-CoA carboxylase subunit alpha"/>
    <property type="match status" value="1"/>
</dbReference>
<evidence type="ECO:0000256" key="7">
    <source>
        <dbReference type="PROSITE-ProRule" id="PRU00409"/>
    </source>
</evidence>
<dbReference type="SUPFAM" id="SSF56059">
    <property type="entry name" value="Glutathione synthetase ATP-binding domain-like"/>
    <property type="match status" value="1"/>
</dbReference>
<protein>
    <recommendedName>
        <fullName evidence="13">Urea carboxylase</fullName>
    </recommendedName>
</protein>
<keyword evidence="2" id="KW-0436">Ligase</keyword>
<dbReference type="Pfam" id="PF02682">
    <property type="entry name" value="CT_C_D"/>
    <property type="match status" value="1"/>
</dbReference>
<keyword evidence="5 7" id="KW-0067">ATP-binding</keyword>
<evidence type="ECO:0008006" key="13">
    <source>
        <dbReference type="Google" id="ProtNLM"/>
    </source>
</evidence>
<feature type="domain" description="Biotin carboxylation" evidence="10">
    <location>
        <begin position="9"/>
        <end position="466"/>
    </location>
</feature>
<dbReference type="Pfam" id="PF00289">
    <property type="entry name" value="Biotin_carb_N"/>
    <property type="match status" value="1"/>
</dbReference>
<dbReference type="Gene3D" id="3.30.470.20">
    <property type="entry name" value="ATP-grasp fold, B domain"/>
    <property type="match status" value="1"/>
</dbReference>
<evidence type="ECO:0000259" key="10">
    <source>
        <dbReference type="PROSITE" id="PS50979"/>
    </source>
</evidence>
<dbReference type="InterPro" id="IPR003778">
    <property type="entry name" value="CT_A_B"/>
</dbReference>
<dbReference type="OrthoDB" id="196847at2759"/>
<keyword evidence="6" id="KW-0092">Biotin</keyword>
<dbReference type="InterPro" id="IPR011053">
    <property type="entry name" value="Single_hybrid_motif"/>
</dbReference>
<proteinExistence type="predicted"/>
<dbReference type="EMBL" id="BLZA01000010">
    <property type="protein sequence ID" value="GHJ84927.1"/>
    <property type="molecule type" value="Genomic_DNA"/>
</dbReference>